<dbReference type="RefSeq" id="WP_133871516.1">
    <property type="nucleotide sequence ID" value="NZ_BOMD01000071.1"/>
</dbReference>
<dbReference type="EMBL" id="SNWR01000001">
    <property type="protein sequence ID" value="TDO36808.1"/>
    <property type="molecule type" value="Genomic_DNA"/>
</dbReference>
<proteinExistence type="predicted"/>
<protein>
    <submittedName>
        <fullName evidence="1">Uncharacterized protein</fullName>
    </submittedName>
</protein>
<evidence type="ECO:0000313" key="2">
    <source>
        <dbReference type="Proteomes" id="UP000294901"/>
    </source>
</evidence>
<name>A0A4V3C7D0_9ACTN</name>
<comment type="caution">
    <text evidence="1">The sequence shown here is derived from an EMBL/GenBank/DDBJ whole genome shotgun (WGS) entry which is preliminary data.</text>
</comment>
<dbReference type="AlphaFoldDB" id="A0A4V3C7D0"/>
<accession>A0A4V3C7D0</accession>
<evidence type="ECO:0000313" key="1">
    <source>
        <dbReference type="EMBL" id="TDO36808.1"/>
    </source>
</evidence>
<gene>
    <name evidence="1" type="ORF">C8E87_0390</name>
</gene>
<dbReference type="OrthoDB" id="7671932at2"/>
<organism evidence="1 2">
    <name type="scientific">Paractinoplanes brasiliensis</name>
    <dbReference type="NCBI Taxonomy" id="52695"/>
    <lineage>
        <taxon>Bacteria</taxon>
        <taxon>Bacillati</taxon>
        <taxon>Actinomycetota</taxon>
        <taxon>Actinomycetes</taxon>
        <taxon>Micromonosporales</taxon>
        <taxon>Micromonosporaceae</taxon>
        <taxon>Paractinoplanes</taxon>
    </lineage>
</organism>
<sequence>MRTRTLRAVATGALAVMLAVVGTGAPARAKANMVAIDWVSAIVSVVGAALAGGGTGSSQLDAAVRQIITAVEQSEQNILDHMDALASAEVRACARTHAIELSDIEHMNNSVRMIWAQNATACATLATSYLATVQSKSSADTIGVAIGEIYAIAIAARARAGLTSGIETLVRDQIRSYETLIAKLAPSCHEDRYNEYDERGWLVLTEIHYTCAAYNGDSATDYEAYIRARLVKGPLNRAAVDAEATRRTSRQIAFDGLPVLRTLGV</sequence>
<dbReference type="Proteomes" id="UP000294901">
    <property type="component" value="Unassembled WGS sequence"/>
</dbReference>
<reference evidence="1 2" key="1">
    <citation type="submission" date="2019-03" db="EMBL/GenBank/DDBJ databases">
        <title>Sequencing the genomes of 1000 actinobacteria strains.</title>
        <authorList>
            <person name="Klenk H.-P."/>
        </authorList>
    </citation>
    <scope>NUCLEOTIDE SEQUENCE [LARGE SCALE GENOMIC DNA]</scope>
    <source>
        <strain evidence="1 2">DSM 43805</strain>
    </source>
</reference>
<keyword evidence="2" id="KW-1185">Reference proteome</keyword>